<reference evidence="1 2" key="1">
    <citation type="journal article" date="2016" name="Nat. Commun.">
        <title>Thousands of microbial genomes shed light on interconnected biogeochemical processes in an aquifer system.</title>
        <authorList>
            <person name="Anantharaman K."/>
            <person name="Brown C.T."/>
            <person name="Hug L.A."/>
            <person name="Sharon I."/>
            <person name="Castelle C.J."/>
            <person name="Probst A.J."/>
            <person name="Thomas B.C."/>
            <person name="Singh A."/>
            <person name="Wilkins M.J."/>
            <person name="Karaoz U."/>
            <person name="Brodie E.L."/>
            <person name="Williams K.H."/>
            <person name="Hubbard S.S."/>
            <person name="Banfield J.F."/>
        </authorList>
    </citation>
    <scope>NUCLEOTIDE SEQUENCE [LARGE SCALE GENOMIC DNA]</scope>
</reference>
<dbReference type="Gene3D" id="1.10.3210.10">
    <property type="entry name" value="Hypothetical protein af1432"/>
    <property type="match status" value="1"/>
</dbReference>
<sequence>MSESISPSATELLSEKEILHAREIFSDDPIVLKALEFAIKAHSGQTRKAGGESYIIHPIGVAIMVRGVGADSKTQAAALLHDVPEDTSFSLEDIRENFGNDIANMVEDVTEDDKTKLWMQRKYEGIERVTQLGKNSLLIKTANAVYNYCTLIHGLEQKGEEFMKPFNAPLPAQVDVVRRLYEALVAKWPENPWLHSYRTILESLEDFDDRFKFRSN</sequence>
<dbReference type="GO" id="GO:0008893">
    <property type="term" value="F:guanosine-3',5'-bis(diphosphate) 3'-diphosphatase activity"/>
    <property type="evidence" value="ECO:0007669"/>
    <property type="project" value="TreeGrafter"/>
</dbReference>
<dbReference type="SUPFAM" id="SSF109604">
    <property type="entry name" value="HD-domain/PDEase-like"/>
    <property type="match status" value="1"/>
</dbReference>
<dbReference type="InterPro" id="IPR052194">
    <property type="entry name" value="MESH1"/>
</dbReference>
<dbReference type="AlphaFoldDB" id="A0A1F5FUX3"/>
<dbReference type="PANTHER" id="PTHR46246">
    <property type="entry name" value="GUANOSINE-3',5'-BIS(DIPHOSPHATE) 3'-PYROPHOSPHOHYDROLASE MESH1"/>
    <property type="match status" value="1"/>
</dbReference>
<gene>
    <name evidence="1" type="ORF">A2165_02365</name>
</gene>
<dbReference type="EMBL" id="MFAU01000048">
    <property type="protein sequence ID" value="OGD83410.1"/>
    <property type="molecule type" value="Genomic_DNA"/>
</dbReference>
<evidence type="ECO:0000313" key="2">
    <source>
        <dbReference type="Proteomes" id="UP000179252"/>
    </source>
</evidence>
<name>A0A1F5FUX3_9BACT</name>
<evidence type="ECO:0000313" key="1">
    <source>
        <dbReference type="EMBL" id="OGD83410.1"/>
    </source>
</evidence>
<accession>A0A1F5FUX3</accession>
<comment type="caution">
    <text evidence="1">The sequence shown here is derived from an EMBL/GenBank/DDBJ whole genome shotgun (WGS) entry which is preliminary data.</text>
</comment>
<proteinExistence type="predicted"/>
<organism evidence="1 2">
    <name type="scientific">Candidatus Curtissbacteria bacterium RBG_13_40_7</name>
    <dbReference type="NCBI Taxonomy" id="1797706"/>
    <lineage>
        <taxon>Bacteria</taxon>
        <taxon>Candidatus Curtissiibacteriota</taxon>
    </lineage>
</organism>
<evidence type="ECO:0008006" key="3">
    <source>
        <dbReference type="Google" id="ProtNLM"/>
    </source>
</evidence>
<protein>
    <recommendedName>
        <fullName evidence="3">HD/PDEase domain-containing protein</fullName>
    </recommendedName>
</protein>
<dbReference type="Pfam" id="PF13328">
    <property type="entry name" value="HD_4"/>
    <property type="match status" value="1"/>
</dbReference>
<dbReference type="PANTHER" id="PTHR46246:SF1">
    <property type="entry name" value="GUANOSINE-3',5'-BIS(DIPHOSPHATE) 3'-PYROPHOSPHOHYDROLASE MESH1"/>
    <property type="match status" value="1"/>
</dbReference>
<dbReference type="Proteomes" id="UP000179252">
    <property type="component" value="Unassembled WGS sequence"/>
</dbReference>